<evidence type="ECO:0000256" key="3">
    <source>
        <dbReference type="SAM" id="SignalP"/>
    </source>
</evidence>
<feature type="transmembrane region" description="Helical" evidence="2">
    <location>
        <begin position="523"/>
        <end position="547"/>
    </location>
</feature>
<organism evidence="4 5">
    <name type="scientific">Bursaphelenchus xylophilus</name>
    <name type="common">Pinewood nematode worm</name>
    <name type="synonym">Aphelenchoides xylophilus</name>
    <dbReference type="NCBI Taxonomy" id="6326"/>
    <lineage>
        <taxon>Eukaryota</taxon>
        <taxon>Metazoa</taxon>
        <taxon>Ecdysozoa</taxon>
        <taxon>Nematoda</taxon>
        <taxon>Chromadorea</taxon>
        <taxon>Rhabditida</taxon>
        <taxon>Tylenchina</taxon>
        <taxon>Tylenchomorpha</taxon>
        <taxon>Aphelenchoidea</taxon>
        <taxon>Aphelenchoididae</taxon>
        <taxon>Bursaphelenchus</taxon>
    </lineage>
</organism>
<dbReference type="EMBL" id="CAJFCV020000004">
    <property type="protein sequence ID" value="CAG9115599.1"/>
    <property type="molecule type" value="Genomic_DNA"/>
</dbReference>
<evidence type="ECO:0000313" key="5">
    <source>
        <dbReference type="Proteomes" id="UP000659654"/>
    </source>
</evidence>
<gene>
    <name evidence="4" type="ORF">BXYJ_LOCUS8940</name>
</gene>
<keyword evidence="5" id="KW-1185">Reference proteome</keyword>
<feature type="signal peptide" evidence="3">
    <location>
        <begin position="1"/>
        <end position="16"/>
    </location>
</feature>
<accession>A0A7I8WSW1</accession>
<feature type="chain" id="PRO_5036204424" evidence="3">
    <location>
        <begin position="17"/>
        <end position="598"/>
    </location>
</feature>
<keyword evidence="2" id="KW-1133">Transmembrane helix</keyword>
<protein>
    <submittedName>
        <fullName evidence="4">(pine wood nematode) hypothetical protein</fullName>
    </submittedName>
</protein>
<keyword evidence="2" id="KW-0472">Membrane</keyword>
<sequence>MLVVFSLLLFFPHNSALENWQIYLCNRFSPPKGDKTCIIDRHPLWLEGLEPTIEEWSKAAQEHVRIMTSVGENDVVSRAAGANGDEPVFVGCRKPHRPGDINSHYINSGSWRPIFKYIKGFADNTVVLKNLFKINRVAPAENGDQISIIDLPFSFQCIKDDALKPTARTPHYFYPISMLQTARKSVIGDTLEVSDLKKSLPIKSEEHNLKVDIGWGDWSCCSTCCCPNEFCSIGFGFSKHKCDAIESRQTRVGYVSFMKINTSEPIDIAKNFTDHNPELSPREIKEAIQEFEEMLMDTVVPSVPIFSHVFFGSAKLRKLEKTLQRIFPEAQRGNADLVAPTDAYPFGRFGKVIQTRICDDKNPQKTVCAENERCKKLWHLRLEFNPYATSTASPNTTNNAWKDSCLSVDFTDLVITDVEEEFSVIPGVNYRLNLGENLLSEGDNVSWQLGANTIPDYDWTKSCSEQDLVVTPDHRSVIILGITEDFQHVVIAASMSSKNTSKDYFVKFSVVLPELPSEHKVKIVQWAIVGGGVILVLVGLVSFQIYYELQKKRKLKKESEAEEPAEQNEEAGGLPDGAAPSNVPPLPIETAKAEAVGV</sequence>
<keyword evidence="2" id="KW-0812">Transmembrane</keyword>
<dbReference type="OrthoDB" id="5820734at2759"/>
<evidence type="ECO:0000313" key="4">
    <source>
        <dbReference type="EMBL" id="CAD5226228.1"/>
    </source>
</evidence>
<dbReference type="AlphaFoldDB" id="A0A7I8WSW1"/>
<name>A0A7I8WSW1_BURXY</name>
<dbReference type="Proteomes" id="UP000582659">
    <property type="component" value="Unassembled WGS sequence"/>
</dbReference>
<evidence type="ECO:0000256" key="2">
    <source>
        <dbReference type="SAM" id="Phobius"/>
    </source>
</evidence>
<dbReference type="SMR" id="A0A7I8WSW1"/>
<comment type="caution">
    <text evidence="4">The sequence shown here is derived from an EMBL/GenBank/DDBJ whole genome shotgun (WGS) entry which is preliminary data.</text>
</comment>
<evidence type="ECO:0000256" key="1">
    <source>
        <dbReference type="SAM" id="MobiDB-lite"/>
    </source>
</evidence>
<proteinExistence type="predicted"/>
<dbReference type="Proteomes" id="UP000659654">
    <property type="component" value="Unassembled WGS sequence"/>
</dbReference>
<keyword evidence="3" id="KW-0732">Signal</keyword>
<feature type="compositionally biased region" description="Acidic residues" evidence="1">
    <location>
        <begin position="560"/>
        <end position="569"/>
    </location>
</feature>
<reference evidence="4" key="1">
    <citation type="submission" date="2020-09" db="EMBL/GenBank/DDBJ databases">
        <authorList>
            <person name="Kikuchi T."/>
        </authorList>
    </citation>
    <scope>NUCLEOTIDE SEQUENCE</scope>
    <source>
        <strain evidence="4">Ka4C1</strain>
    </source>
</reference>
<dbReference type="EMBL" id="CAJFDI010000004">
    <property type="protein sequence ID" value="CAD5226228.1"/>
    <property type="molecule type" value="Genomic_DNA"/>
</dbReference>
<feature type="region of interest" description="Disordered" evidence="1">
    <location>
        <begin position="555"/>
        <end position="598"/>
    </location>
</feature>